<comment type="caution">
    <text evidence="1">The sequence shown here is derived from an EMBL/GenBank/DDBJ whole genome shotgun (WGS) entry which is preliminary data.</text>
</comment>
<dbReference type="EMBL" id="JXQW01000015">
    <property type="protein sequence ID" value="KIQ02533.1"/>
    <property type="molecule type" value="Genomic_DNA"/>
</dbReference>
<dbReference type="Proteomes" id="UP000032068">
    <property type="component" value="Unassembled WGS sequence"/>
</dbReference>
<name>A0A0D0K2H7_9PSED</name>
<proteinExistence type="predicted"/>
<evidence type="ECO:0000313" key="2">
    <source>
        <dbReference type="Proteomes" id="UP000032068"/>
    </source>
</evidence>
<evidence type="ECO:0000313" key="1">
    <source>
        <dbReference type="EMBL" id="KIQ02533.1"/>
    </source>
</evidence>
<dbReference type="OrthoDB" id="7004624at2"/>
<gene>
    <name evidence="1" type="ORF">RU08_06820</name>
</gene>
<accession>A0A0D0K2H7</accession>
<dbReference type="AlphaFoldDB" id="A0A0D0K2H7"/>
<protein>
    <recommendedName>
        <fullName evidence="3">Response regulatory domain-containing protein</fullName>
    </recommendedName>
</protein>
<sequence>MTNHFISAASDLVAFEKNDIRILIVDDWSFQLMETVSKLSEAGYFNTYPALGCMEGLIALHNAQKTYDILLCSTSLNFAELSILLQAASRNHLTRYYSLIGDAGPLDSHLEFFQNLNTHTFRFLGVFDKPLLPYSFGRALAHVHIHKNQRIAAPSPDIRGGNAGPS</sequence>
<dbReference type="RefSeq" id="WP_042553052.1">
    <property type="nucleotide sequence ID" value="NZ_JXQW01000015.1"/>
</dbReference>
<organism evidence="1 2">
    <name type="scientific">Pseudomonas fulva</name>
    <dbReference type="NCBI Taxonomy" id="47880"/>
    <lineage>
        <taxon>Bacteria</taxon>
        <taxon>Pseudomonadati</taxon>
        <taxon>Pseudomonadota</taxon>
        <taxon>Gammaproteobacteria</taxon>
        <taxon>Pseudomonadales</taxon>
        <taxon>Pseudomonadaceae</taxon>
        <taxon>Pseudomonas</taxon>
    </lineage>
</organism>
<evidence type="ECO:0008006" key="3">
    <source>
        <dbReference type="Google" id="ProtNLM"/>
    </source>
</evidence>
<reference evidence="1 2" key="1">
    <citation type="submission" date="2014-12" db="EMBL/GenBank/DDBJ databases">
        <title>16Stimator: statistical estimation of ribosomal gene copy numbers from draft genome assemblies.</title>
        <authorList>
            <person name="Perisin M.A."/>
            <person name="Vetter M."/>
            <person name="Gilbert J.A."/>
            <person name="Bergelson J."/>
        </authorList>
    </citation>
    <scope>NUCLEOTIDE SEQUENCE [LARGE SCALE GENOMIC DNA]</scope>
    <source>
        <strain evidence="1 2">MEJ086</strain>
    </source>
</reference>